<name>A0A0W0HD36_PSEVI</name>
<evidence type="ECO:0000313" key="2">
    <source>
        <dbReference type="Proteomes" id="UP000053048"/>
    </source>
</evidence>
<organism evidence="1 2">
    <name type="scientific">Pseudomonas viridiflava ICMP 13104</name>
    <dbReference type="NCBI Taxonomy" id="1198305"/>
    <lineage>
        <taxon>Bacteria</taxon>
        <taxon>Pseudomonadati</taxon>
        <taxon>Pseudomonadota</taxon>
        <taxon>Gammaproteobacteria</taxon>
        <taxon>Pseudomonadales</taxon>
        <taxon>Pseudomonadaceae</taxon>
        <taxon>Pseudomonas</taxon>
    </lineage>
</organism>
<keyword evidence="2" id="KW-1185">Reference proteome</keyword>
<comment type="caution">
    <text evidence="1">The sequence shown here is derived from an EMBL/GenBank/DDBJ whole genome shotgun (WGS) entry which is preliminary data.</text>
</comment>
<reference evidence="1 2" key="1">
    <citation type="submission" date="2015-09" db="EMBL/GenBank/DDBJ databases">
        <title>Genome sequence of ICMP 13104.</title>
        <authorList>
            <person name="Visnovsky S."/>
            <person name="Lu A."/>
            <person name="Panda P."/>
            <person name="Pitman A."/>
        </authorList>
    </citation>
    <scope>NUCLEOTIDE SEQUENCE [LARGE SCALE GENOMIC DNA]</scope>
    <source>
        <strain evidence="1 2">ICMP 13104</strain>
    </source>
</reference>
<sequence length="814" mass="90364">MNSFSGDRPLVIGWCVASLSLNVASVRYRAVLPIVALENAGHTCEIFTHANIVDLEKFDVLVVVKDFSVETYGLVQRAHALNLPVVLDLCDNIFVQGYGKNSTSLPRDMFSGMAKYASAIITTTKPLADIISRHVQGVRVDVIPDGVISGDTNLKLDQRLLAAQGASKTPKSLEVKIQAEKVKNLAKSYKAVSVPGLLVRISKRWRTLLTLGFWKRRSAKVIAYTELNARALLANYRKAIVKPVSVVVPKANHNVASLLWFGNHGATYADFGMLDLLLVREALETIAQEYPVELVVVSNHQKKYEAFILPFAISSRYVEWTIQAVEQEMAKAKVVLIPNSRDEFSICKSANRSVHALTRSLPVVATATPSLEPLKGGIATDGFLLGLRRYLSDEKNIRNDVKKGKKLAEAFFSPAVISQSWVDTFRGVLSDTKISATSPTIIFALHLIQDLDVVLPIIKEAQRRSLSFDVWCSTSLLKKSPRVLTTFQEINISPIVLMDKGLSGKPPFNPETKAMLSVAETNLGPHAFTRWLTEGANEMGIVTATMQHGLENVGLTYSDEIHHIQKINFAAQRIYLWGAITSLLIHHIQKINFAAQRIYLWGAITSLHPEVSLSTQQKCIEMGCPKPVSEKTANLDHLIEKNATVIGIFENLHWHRYTDTYRKFFIEGVQSLAERFPEIVFLVKPHHAGMWLTTRYKGEQPVAVNLVIANPENPEWQQYTADQLLGRMAAVITSPSTVALDAARRDLSVAVVAHDLETELYGPLKEIRSAQDWANFVFEALETRDPDELSRQFVAKTIIGGPTAAKILDNLLLA</sequence>
<gene>
    <name evidence="1" type="ORF">AO067_21610</name>
</gene>
<accession>A0A0W0HD36</accession>
<dbReference type="EMBL" id="LKEJ01000152">
    <property type="protein sequence ID" value="KTB58723.1"/>
    <property type="molecule type" value="Genomic_DNA"/>
</dbReference>
<protein>
    <submittedName>
        <fullName evidence="1">Uncharacterized protein</fullName>
    </submittedName>
</protein>
<proteinExistence type="predicted"/>
<dbReference type="Proteomes" id="UP000053048">
    <property type="component" value="Unassembled WGS sequence"/>
</dbReference>
<dbReference type="AlphaFoldDB" id="A0A0W0HD36"/>
<evidence type="ECO:0000313" key="1">
    <source>
        <dbReference type="EMBL" id="KTB58723.1"/>
    </source>
</evidence>